<name>A0A2G8RNW1_9APHY</name>
<dbReference type="GO" id="GO:0098826">
    <property type="term" value="C:endoplasmic reticulum tubular network membrane"/>
    <property type="evidence" value="ECO:0007669"/>
    <property type="project" value="UniProtKB-UniRule"/>
</dbReference>
<dbReference type="PANTHER" id="PTHR22166:SF12">
    <property type="entry name" value="ENDOPLASMIC RETICULUM JUNCTION FORMATION PROTEIN LUNAPARK"/>
    <property type="match status" value="1"/>
</dbReference>
<comment type="similarity">
    <text evidence="1">Belongs to the lunapark family.</text>
</comment>
<keyword evidence="1" id="KW-0863">Zinc-finger</keyword>
<feature type="compositionally biased region" description="Pro residues" evidence="2">
    <location>
        <begin position="164"/>
        <end position="175"/>
    </location>
</feature>
<keyword evidence="1" id="KW-0472">Membrane</keyword>
<feature type="compositionally biased region" description="Low complexity" evidence="2">
    <location>
        <begin position="306"/>
        <end position="330"/>
    </location>
</feature>
<sequence>MGFFSGWFKKSPPEDYEQALALLSQDIQKRQTRLSEIRLRERRATLLVSVYALVAWIAYTTLWYMDFVPNITTHKRSSSFERTTKAVPVFIGPIAILFIRRIVQIWYTRIGDAEEKLLVKLRKQQRDKIEEVKQKTNYYSMRNLIERYEGGPGTDSPGLRRRVPPTPQGQPPIIAPVPQQQLAPQTPQRGGLQVNPQTPAQGSLTPGLQQQLSPSPQRPLPPPRKQWFDKLADAILGDEDASAPGAASRYALICQKCFAHNGLVKESQWEDTQYVCPKCGYFNPSARTLREIKEGKKSRSPDGREPVSPSASAAPSPMVSPTPSVVSPGARGRAQAPTDMDEGTSMDVDS</sequence>
<comment type="subcellular location">
    <subcellularLocation>
        <location evidence="1">Endoplasmic reticulum membrane</location>
        <topology evidence="1">Multi-pass membrane protein</topology>
    </subcellularLocation>
</comment>
<comment type="caution">
    <text evidence="4">The sequence shown here is derived from an EMBL/GenBank/DDBJ whole genome shotgun (WGS) entry which is preliminary data.</text>
</comment>
<feature type="region of interest" description="Disordered" evidence="2">
    <location>
        <begin position="293"/>
        <end position="350"/>
    </location>
</feature>
<evidence type="ECO:0000256" key="1">
    <source>
        <dbReference type="RuleBase" id="RU367073"/>
    </source>
</evidence>
<protein>
    <recommendedName>
        <fullName evidence="1">Endoplasmic reticulum junction formation protein lunapark</fullName>
    </recommendedName>
</protein>
<dbReference type="EMBL" id="AYKW01000068">
    <property type="protein sequence ID" value="PIL23181.1"/>
    <property type="molecule type" value="Genomic_DNA"/>
</dbReference>
<dbReference type="OrthoDB" id="1725934at2759"/>
<evidence type="ECO:0000313" key="5">
    <source>
        <dbReference type="Proteomes" id="UP000230002"/>
    </source>
</evidence>
<comment type="caution">
    <text evidence="1">Lacks conserved residue(s) required for the propagation of feature annotation.</text>
</comment>
<dbReference type="AlphaFoldDB" id="A0A2G8RNW1"/>
<gene>
    <name evidence="4" type="ORF">GSI_14490</name>
</gene>
<dbReference type="GO" id="GO:1903373">
    <property type="term" value="P:positive regulation of endoplasmic reticulum tubular network organization"/>
    <property type="evidence" value="ECO:0007669"/>
    <property type="project" value="UniProtKB-UniRule"/>
</dbReference>
<reference evidence="4 5" key="1">
    <citation type="journal article" date="2015" name="Sci. Rep.">
        <title>Chromosome-level genome map provides insights into diverse defense mechanisms in the medicinal fungus Ganoderma sinense.</title>
        <authorList>
            <person name="Zhu Y."/>
            <person name="Xu J."/>
            <person name="Sun C."/>
            <person name="Zhou S."/>
            <person name="Xu H."/>
            <person name="Nelson D.R."/>
            <person name="Qian J."/>
            <person name="Song J."/>
            <person name="Luo H."/>
            <person name="Xiang L."/>
            <person name="Li Y."/>
            <person name="Xu Z."/>
            <person name="Ji A."/>
            <person name="Wang L."/>
            <person name="Lu S."/>
            <person name="Hayward A."/>
            <person name="Sun W."/>
            <person name="Li X."/>
            <person name="Schwartz D.C."/>
            <person name="Wang Y."/>
            <person name="Chen S."/>
        </authorList>
    </citation>
    <scope>NUCLEOTIDE SEQUENCE [LARGE SCALE GENOMIC DNA]</scope>
    <source>
        <strain evidence="4 5">ZZ0214-1</strain>
    </source>
</reference>
<keyword evidence="1" id="KW-0479">Metal-binding</keyword>
<feature type="compositionally biased region" description="Low complexity" evidence="2">
    <location>
        <begin position="176"/>
        <end position="188"/>
    </location>
</feature>
<feature type="compositionally biased region" description="Acidic residues" evidence="2">
    <location>
        <begin position="339"/>
        <end position="350"/>
    </location>
</feature>
<dbReference type="STRING" id="1077348.A0A2G8RNW1"/>
<dbReference type="InterPro" id="IPR019273">
    <property type="entry name" value="Lunapark_Znf"/>
</dbReference>
<evidence type="ECO:0000259" key="3">
    <source>
        <dbReference type="Pfam" id="PF10058"/>
    </source>
</evidence>
<accession>A0A2G8RNW1</accession>
<feature type="compositionally biased region" description="Low complexity" evidence="2">
    <location>
        <begin position="201"/>
        <end position="215"/>
    </location>
</feature>
<keyword evidence="1" id="KW-0862">Zinc</keyword>
<feature type="compositionally biased region" description="Basic and acidic residues" evidence="2">
    <location>
        <begin position="293"/>
        <end position="305"/>
    </location>
</feature>
<organism evidence="4 5">
    <name type="scientific">Ganoderma sinense ZZ0214-1</name>
    <dbReference type="NCBI Taxonomy" id="1077348"/>
    <lineage>
        <taxon>Eukaryota</taxon>
        <taxon>Fungi</taxon>
        <taxon>Dikarya</taxon>
        <taxon>Basidiomycota</taxon>
        <taxon>Agaricomycotina</taxon>
        <taxon>Agaricomycetes</taxon>
        <taxon>Polyporales</taxon>
        <taxon>Polyporaceae</taxon>
        <taxon>Ganoderma</taxon>
    </lineage>
</organism>
<keyword evidence="5" id="KW-1185">Reference proteome</keyword>
<dbReference type="Proteomes" id="UP000230002">
    <property type="component" value="Unassembled WGS sequence"/>
</dbReference>
<dbReference type="GO" id="GO:0008270">
    <property type="term" value="F:zinc ion binding"/>
    <property type="evidence" value="ECO:0007669"/>
    <property type="project" value="UniProtKB-KW"/>
</dbReference>
<proteinExistence type="inferred from homology"/>
<keyword evidence="1" id="KW-0256">Endoplasmic reticulum</keyword>
<dbReference type="Pfam" id="PF10058">
    <property type="entry name" value="Zn_ribbon_10"/>
    <property type="match status" value="1"/>
</dbReference>
<dbReference type="PANTHER" id="PTHR22166">
    <property type="entry name" value="ENDOPLASMIC RETICULUM JUNCTION FORMATION PROTEIN LUNAPARK"/>
    <property type="match status" value="1"/>
</dbReference>
<keyword evidence="1" id="KW-0812">Transmembrane</keyword>
<comment type="domain">
    <text evidence="1">The C4-type zinc finger motif is necessary both for its ER three-way tubular junction localization and formation.</text>
</comment>
<comment type="function">
    <text evidence="1">Plays a role in determining ER morphology.</text>
</comment>
<dbReference type="InterPro" id="IPR040115">
    <property type="entry name" value="Lnp"/>
</dbReference>
<evidence type="ECO:0000256" key="2">
    <source>
        <dbReference type="SAM" id="MobiDB-lite"/>
    </source>
</evidence>
<evidence type="ECO:0000313" key="4">
    <source>
        <dbReference type="EMBL" id="PIL23181.1"/>
    </source>
</evidence>
<feature type="domain" description="Lunapark zinc ribbon" evidence="3">
    <location>
        <begin position="227"/>
        <end position="283"/>
    </location>
</feature>
<dbReference type="GO" id="GO:0071788">
    <property type="term" value="P:endoplasmic reticulum tubular network maintenance"/>
    <property type="evidence" value="ECO:0007669"/>
    <property type="project" value="UniProtKB-UniRule"/>
</dbReference>
<feature type="region of interest" description="Disordered" evidence="2">
    <location>
        <begin position="147"/>
        <end position="225"/>
    </location>
</feature>
<keyword evidence="1" id="KW-1133">Transmembrane helix</keyword>
<feature type="transmembrane region" description="Helical" evidence="1">
    <location>
        <begin position="44"/>
        <end position="65"/>
    </location>
</feature>